<name>A0A0F8ZHE8_9ZZZZ</name>
<reference evidence="1" key="1">
    <citation type="journal article" date="2015" name="Nature">
        <title>Complex archaea that bridge the gap between prokaryotes and eukaryotes.</title>
        <authorList>
            <person name="Spang A."/>
            <person name="Saw J.H."/>
            <person name="Jorgensen S.L."/>
            <person name="Zaremba-Niedzwiedzka K."/>
            <person name="Martijn J."/>
            <person name="Lind A.E."/>
            <person name="van Eijk R."/>
            <person name="Schleper C."/>
            <person name="Guy L."/>
            <person name="Ettema T.J."/>
        </authorList>
    </citation>
    <scope>NUCLEOTIDE SEQUENCE</scope>
</reference>
<accession>A0A0F8ZHE8</accession>
<comment type="caution">
    <text evidence="1">The sequence shown here is derived from an EMBL/GenBank/DDBJ whole genome shotgun (WGS) entry which is preliminary data.</text>
</comment>
<dbReference type="AlphaFoldDB" id="A0A0F8ZHE8"/>
<organism evidence="1">
    <name type="scientific">marine sediment metagenome</name>
    <dbReference type="NCBI Taxonomy" id="412755"/>
    <lineage>
        <taxon>unclassified sequences</taxon>
        <taxon>metagenomes</taxon>
        <taxon>ecological metagenomes</taxon>
    </lineage>
</organism>
<evidence type="ECO:0000313" key="1">
    <source>
        <dbReference type="EMBL" id="KKK59386.1"/>
    </source>
</evidence>
<feature type="non-terminal residue" evidence="1">
    <location>
        <position position="358"/>
    </location>
</feature>
<gene>
    <name evidence="1" type="ORF">LCGC14_3034910</name>
</gene>
<sequence length="358" mass="36748">ANADSNNYGLIAGGGNIADAGSNVNTRAYLGKEVTVTSGTDIGGLTDGEIYYAVLDNQRSFNASDVDSVANTIDLGADHGLQTGDLVIYKHSAHDENGVGTVVGVDDLATYEVVVDVSNLIRLKNPQNGASINLDTAGADPTGHSFTFINPRQVKLAATYEDAVAQTPIVRTLDNSVASGSAHTLTPFGGIVASSIPFDPLGDVGTETINLGADHGLLTGQAVVYKRGAGAALTITATGDDFNFAKSEAGSGGLVAGAAAVANVTANSRTRAYLADDIDGDSVKTDLRVSSLTIRAAHTAHFDTQTDTFQASVVGFSGSWANNDVDSTVEARIGESAVIETENLVVDAVNTSRKNLLG</sequence>
<protein>
    <submittedName>
        <fullName evidence="1">Uncharacterized protein</fullName>
    </submittedName>
</protein>
<dbReference type="EMBL" id="LAZR01063503">
    <property type="protein sequence ID" value="KKK59386.1"/>
    <property type="molecule type" value="Genomic_DNA"/>
</dbReference>
<feature type="non-terminal residue" evidence="1">
    <location>
        <position position="1"/>
    </location>
</feature>
<proteinExistence type="predicted"/>